<dbReference type="Proteomes" id="UP000313359">
    <property type="component" value="Unassembled WGS sequence"/>
</dbReference>
<dbReference type="SUPFAM" id="SSF111331">
    <property type="entry name" value="NAD kinase/diacylglycerol kinase-like"/>
    <property type="match status" value="1"/>
</dbReference>
<evidence type="ECO:0000256" key="1">
    <source>
        <dbReference type="SAM" id="MobiDB-lite"/>
    </source>
</evidence>
<dbReference type="GO" id="GO:0005737">
    <property type="term" value="C:cytoplasm"/>
    <property type="evidence" value="ECO:0007669"/>
    <property type="project" value="TreeGrafter"/>
</dbReference>
<organism evidence="3 4">
    <name type="scientific">Lentinus tigrinus ALCF2SS1-6</name>
    <dbReference type="NCBI Taxonomy" id="1328759"/>
    <lineage>
        <taxon>Eukaryota</taxon>
        <taxon>Fungi</taxon>
        <taxon>Dikarya</taxon>
        <taxon>Basidiomycota</taxon>
        <taxon>Agaricomycotina</taxon>
        <taxon>Agaricomycetes</taxon>
        <taxon>Polyporales</taxon>
        <taxon>Polyporaceae</taxon>
        <taxon>Lentinus</taxon>
    </lineage>
</organism>
<evidence type="ECO:0000313" key="3">
    <source>
        <dbReference type="EMBL" id="RPD66219.1"/>
    </source>
</evidence>
<gene>
    <name evidence="3" type="ORF">L227DRAFT_597488</name>
</gene>
<dbReference type="Pfam" id="PF00781">
    <property type="entry name" value="DAGK_cat"/>
    <property type="match status" value="1"/>
</dbReference>
<sequence>MSTRELALGSGQNASKFVFTDTDLVVERAADKKWPKVKTSLRNVLWAELKGDAFEVSLLAKKKPKLPLSLLHVTGTVGDADKESAASFTEALMSAAYAGLPRQRRLKVFVNPKSGPGKAVAQYRKKIEPIFNAAKCKVDVTFTTHGKHAQEIIEKLPLDQFDAVVVMSGDGLVHEVFNGYAKHAEPAKAFRIPITPIPTGSGNGLALNLLGLEEGRDVAVAALNAIKGRPMPMDIFSVTQDGKRYMSFMSQAMGLMADLDLGTEHLRFMGGTRFVVGFMYEIVKNKQIPAKISMKIAEQDKRKMVEDLHASRAQAQATYTAAAASEPGAATSTANGETASGTSLPELKHTGAARGDSDGWVTFDQPLTYLYAGKGPYVSADFMQFPVSQPNDGLIDIVLQVRADRGNMLKAMDGAERGNQFWMDTQHYYKAHALRVEPHYQKGYLSIDGESYPVLPFEIEVHKGLGSLLSMYGCFQAPFDLPPEKPPAA</sequence>
<feature type="region of interest" description="Disordered" evidence="1">
    <location>
        <begin position="319"/>
        <end position="351"/>
    </location>
</feature>
<dbReference type="SMART" id="SM00046">
    <property type="entry name" value="DAGKc"/>
    <property type="match status" value="1"/>
</dbReference>
<protein>
    <recommendedName>
        <fullName evidence="2">DAGKc domain-containing protein</fullName>
    </recommendedName>
</protein>
<dbReference type="STRING" id="1328759.A0A5C2ST14"/>
<name>A0A5C2ST14_9APHY</name>
<dbReference type="InterPro" id="IPR017438">
    <property type="entry name" value="ATP-NAD_kinase_N"/>
</dbReference>
<dbReference type="InterPro" id="IPR001206">
    <property type="entry name" value="Diacylglycerol_kinase_cat_dom"/>
</dbReference>
<evidence type="ECO:0000259" key="2">
    <source>
        <dbReference type="PROSITE" id="PS50146"/>
    </source>
</evidence>
<dbReference type="OrthoDB" id="3853857at2759"/>
<dbReference type="PANTHER" id="PTHR12358:SF31">
    <property type="entry name" value="ACYLGLYCEROL KINASE, MITOCHONDRIAL"/>
    <property type="match status" value="1"/>
</dbReference>
<proteinExistence type="predicted"/>
<keyword evidence="4" id="KW-1185">Reference proteome</keyword>
<feature type="compositionally biased region" description="Low complexity" evidence="1">
    <location>
        <begin position="319"/>
        <end position="334"/>
    </location>
</feature>
<evidence type="ECO:0000313" key="4">
    <source>
        <dbReference type="Proteomes" id="UP000313359"/>
    </source>
</evidence>
<dbReference type="PANTHER" id="PTHR12358">
    <property type="entry name" value="SPHINGOSINE KINASE"/>
    <property type="match status" value="1"/>
</dbReference>
<dbReference type="InterPro" id="IPR050187">
    <property type="entry name" value="Lipid_Phosphate_FormReg"/>
</dbReference>
<dbReference type="InterPro" id="IPR016064">
    <property type="entry name" value="NAD/diacylglycerol_kinase_sf"/>
</dbReference>
<dbReference type="Pfam" id="PF24321">
    <property type="entry name" value="DUF7493"/>
    <property type="match status" value="1"/>
</dbReference>
<dbReference type="Gene3D" id="2.60.200.40">
    <property type="match status" value="1"/>
</dbReference>
<feature type="domain" description="DAGKc" evidence="2">
    <location>
        <begin position="101"/>
        <end position="242"/>
    </location>
</feature>
<dbReference type="GO" id="GO:0001727">
    <property type="term" value="F:lipid kinase activity"/>
    <property type="evidence" value="ECO:0007669"/>
    <property type="project" value="UniProtKB-ARBA"/>
</dbReference>
<dbReference type="AlphaFoldDB" id="A0A5C2ST14"/>
<dbReference type="GO" id="GO:0016773">
    <property type="term" value="F:phosphotransferase activity, alcohol group as acceptor"/>
    <property type="evidence" value="ECO:0007669"/>
    <property type="project" value="UniProtKB-ARBA"/>
</dbReference>
<dbReference type="GO" id="GO:0046512">
    <property type="term" value="P:sphingosine biosynthetic process"/>
    <property type="evidence" value="ECO:0007669"/>
    <property type="project" value="TreeGrafter"/>
</dbReference>
<dbReference type="Gene3D" id="3.40.50.10330">
    <property type="entry name" value="Probable inorganic polyphosphate/atp-NAD kinase, domain 1"/>
    <property type="match status" value="1"/>
</dbReference>
<dbReference type="GO" id="GO:0016020">
    <property type="term" value="C:membrane"/>
    <property type="evidence" value="ECO:0007669"/>
    <property type="project" value="TreeGrafter"/>
</dbReference>
<reference evidence="3" key="1">
    <citation type="journal article" date="2018" name="Genome Biol. Evol.">
        <title>Genomics and development of Lentinus tigrinus, a white-rot wood-decaying mushroom with dimorphic fruiting bodies.</title>
        <authorList>
            <person name="Wu B."/>
            <person name="Xu Z."/>
            <person name="Knudson A."/>
            <person name="Carlson A."/>
            <person name="Chen N."/>
            <person name="Kovaka S."/>
            <person name="LaButti K."/>
            <person name="Lipzen A."/>
            <person name="Pennachio C."/>
            <person name="Riley R."/>
            <person name="Schakwitz W."/>
            <person name="Umezawa K."/>
            <person name="Ohm R.A."/>
            <person name="Grigoriev I.V."/>
            <person name="Nagy L.G."/>
            <person name="Gibbons J."/>
            <person name="Hibbett D."/>
        </authorList>
    </citation>
    <scope>NUCLEOTIDE SEQUENCE [LARGE SCALE GENOMIC DNA]</scope>
    <source>
        <strain evidence="3">ALCF2SS1-6</strain>
    </source>
</reference>
<dbReference type="InterPro" id="IPR055916">
    <property type="entry name" value="DUF7493"/>
</dbReference>
<accession>A0A5C2ST14</accession>
<dbReference type="PROSITE" id="PS50146">
    <property type="entry name" value="DAGK"/>
    <property type="match status" value="1"/>
</dbReference>
<dbReference type="EMBL" id="ML122251">
    <property type="protein sequence ID" value="RPD66219.1"/>
    <property type="molecule type" value="Genomic_DNA"/>
</dbReference>